<proteinExistence type="predicted"/>
<reference evidence="4" key="1">
    <citation type="submission" date="2019-04" db="EMBL/GenBank/DDBJ databases">
        <title>Draft genome sequence of Pseudonocardiaceae bacterium SL3-2-4.</title>
        <authorList>
            <person name="Ningsih F."/>
            <person name="Yokota A."/>
            <person name="Sakai Y."/>
            <person name="Nanatani K."/>
            <person name="Yabe S."/>
            <person name="Oetari A."/>
            <person name="Sjamsuridzal W."/>
        </authorList>
    </citation>
    <scope>NUCLEOTIDE SEQUENCE [LARGE SCALE GENOMIC DNA]</scope>
    <source>
        <strain evidence="4">SL3-2-4</strain>
    </source>
</reference>
<protein>
    <recommendedName>
        <fullName evidence="2">Low molecular weight protein antigen 6 PH domain-containing protein</fullName>
    </recommendedName>
</protein>
<feature type="transmembrane region" description="Helical" evidence="1">
    <location>
        <begin position="20"/>
        <end position="36"/>
    </location>
</feature>
<keyword evidence="1" id="KW-0472">Membrane</keyword>
<dbReference type="Pfam" id="PF10756">
    <property type="entry name" value="bPH_6"/>
    <property type="match status" value="1"/>
</dbReference>
<evidence type="ECO:0000256" key="1">
    <source>
        <dbReference type="SAM" id="Phobius"/>
    </source>
</evidence>
<keyword evidence="1" id="KW-0812">Transmembrane</keyword>
<sequence>MRDTRPVQQRTWSPQPPLVALGWVLAAAALGWLVATPDPAGRLMAGVAAAALGLAALYGTVARPCLVADADGVEVRGLHGGRRWAWPQLDVRVVRVRRLGREVALLELDGYDRDGVERLAVLGRLELGAHPEEVADELSALRR</sequence>
<accession>A0A4D4J7G9</accession>
<organism evidence="3 4">
    <name type="scientific">Gandjariella thermophila</name>
    <dbReference type="NCBI Taxonomy" id="1931992"/>
    <lineage>
        <taxon>Bacteria</taxon>
        <taxon>Bacillati</taxon>
        <taxon>Actinomycetota</taxon>
        <taxon>Actinomycetes</taxon>
        <taxon>Pseudonocardiales</taxon>
        <taxon>Pseudonocardiaceae</taxon>
        <taxon>Gandjariella</taxon>
    </lineage>
</organism>
<feature type="transmembrane region" description="Helical" evidence="1">
    <location>
        <begin position="43"/>
        <end position="61"/>
    </location>
</feature>
<name>A0A4D4J7G9_9PSEU</name>
<evidence type="ECO:0000259" key="2">
    <source>
        <dbReference type="Pfam" id="PF10756"/>
    </source>
</evidence>
<dbReference type="Proteomes" id="UP000298860">
    <property type="component" value="Unassembled WGS sequence"/>
</dbReference>
<comment type="caution">
    <text evidence="3">The sequence shown here is derived from an EMBL/GenBank/DDBJ whole genome shotgun (WGS) entry which is preliminary data.</text>
</comment>
<dbReference type="EMBL" id="BJFL01000010">
    <property type="protein sequence ID" value="GDY30950.1"/>
    <property type="molecule type" value="Genomic_DNA"/>
</dbReference>
<feature type="domain" description="Low molecular weight protein antigen 6 PH" evidence="2">
    <location>
        <begin position="63"/>
        <end position="142"/>
    </location>
</feature>
<keyword evidence="1" id="KW-1133">Transmembrane helix</keyword>
<evidence type="ECO:0000313" key="4">
    <source>
        <dbReference type="Proteomes" id="UP000298860"/>
    </source>
</evidence>
<dbReference type="OrthoDB" id="5189227at2"/>
<dbReference type="AlphaFoldDB" id="A0A4D4J7G9"/>
<keyword evidence="4" id="KW-1185">Reference proteome</keyword>
<dbReference type="InterPro" id="IPR019692">
    <property type="entry name" value="CFP-6_PH"/>
</dbReference>
<evidence type="ECO:0000313" key="3">
    <source>
        <dbReference type="EMBL" id="GDY30950.1"/>
    </source>
</evidence>
<gene>
    <name evidence="3" type="ORF">GTS_25830</name>
</gene>